<accession>A0A7J7ELN6</accession>
<reference evidence="10 11" key="1">
    <citation type="journal article" date="2020" name="Mol. Biol. Evol.">
        <title>Interspecific Gene Flow and the Evolution of Specialization in Black and White Rhinoceros.</title>
        <authorList>
            <person name="Moodley Y."/>
            <person name="Westbury M.V."/>
            <person name="Russo I.M."/>
            <person name="Gopalakrishnan S."/>
            <person name="Rakotoarivelo A."/>
            <person name="Olsen R.A."/>
            <person name="Prost S."/>
            <person name="Tunstall T."/>
            <person name="Ryder O.A."/>
            <person name="Dalen L."/>
            <person name="Bruford M.W."/>
        </authorList>
    </citation>
    <scope>NUCLEOTIDE SEQUENCE [LARGE SCALE GENOMIC DNA]</scope>
    <source>
        <strain evidence="10">SBR-YM</strain>
        <tissue evidence="10">Skin</tissue>
    </source>
</reference>
<comment type="caution">
    <text evidence="10">The sequence shown here is derived from an EMBL/GenBank/DDBJ whole genome shotgun (WGS) entry which is preliminary data.</text>
</comment>
<evidence type="ECO:0000256" key="4">
    <source>
        <dbReference type="ARBA" id="ARBA00022692"/>
    </source>
</evidence>
<dbReference type="AlphaFoldDB" id="A0A7J7ELN6"/>
<comment type="similarity">
    <text evidence="2">Belongs to the cytochrome c oxidase subunit 2 family.</text>
</comment>
<dbReference type="Pfam" id="PF02790">
    <property type="entry name" value="COX2_TM"/>
    <property type="match status" value="1"/>
</dbReference>
<evidence type="ECO:0000313" key="10">
    <source>
        <dbReference type="EMBL" id="KAF5916617.1"/>
    </source>
</evidence>
<dbReference type="Gene3D" id="1.10.287.90">
    <property type="match status" value="1"/>
</dbReference>
<dbReference type="GO" id="GO:0005743">
    <property type="term" value="C:mitochondrial inner membrane"/>
    <property type="evidence" value="ECO:0007669"/>
    <property type="project" value="UniProtKB-SubCell"/>
</dbReference>
<dbReference type="GO" id="GO:0004129">
    <property type="term" value="F:cytochrome-c oxidase activity"/>
    <property type="evidence" value="ECO:0007669"/>
    <property type="project" value="UniProtKB-EC"/>
</dbReference>
<organism evidence="10 11">
    <name type="scientific">Diceros bicornis minor</name>
    <name type="common">South-central black rhinoceros</name>
    <dbReference type="NCBI Taxonomy" id="77932"/>
    <lineage>
        <taxon>Eukaryota</taxon>
        <taxon>Metazoa</taxon>
        <taxon>Chordata</taxon>
        <taxon>Craniata</taxon>
        <taxon>Vertebrata</taxon>
        <taxon>Euteleostomi</taxon>
        <taxon>Mammalia</taxon>
        <taxon>Eutheria</taxon>
        <taxon>Laurasiatheria</taxon>
        <taxon>Perissodactyla</taxon>
        <taxon>Rhinocerotidae</taxon>
        <taxon>Diceros</taxon>
    </lineage>
</organism>
<evidence type="ECO:0000256" key="2">
    <source>
        <dbReference type="ARBA" id="ARBA00007866"/>
    </source>
</evidence>
<evidence type="ECO:0000256" key="5">
    <source>
        <dbReference type="ARBA" id="ARBA00023136"/>
    </source>
</evidence>
<sequence>LDFQDAASLLIEELFHIHDHTLIIVFVICALIFYIISFILTTKLAHANLKSGELQLVEVDNRFVLPTEMTIRILMSSEATLFQNVSNNFNIHMTRLILQTMFRNLCIKPEPESKQLKYQNTQPLEKQNE</sequence>
<dbReference type="GO" id="GO:0005507">
    <property type="term" value="F:copper ion binding"/>
    <property type="evidence" value="ECO:0007669"/>
    <property type="project" value="InterPro"/>
</dbReference>
<proteinExistence type="inferred from homology"/>
<comment type="catalytic activity">
    <reaction evidence="7">
        <text>4 Fe(II)-[cytochrome c] + O2 + 8 H(+)(in) = 4 Fe(III)-[cytochrome c] + 2 H2O + 4 H(+)(out)</text>
        <dbReference type="Rhea" id="RHEA:11436"/>
        <dbReference type="Rhea" id="RHEA-COMP:10350"/>
        <dbReference type="Rhea" id="RHEA-COMP:14399"/>
        <dbReference type="ChEBI" id="CHEBI:15377"/>
        <dbReference type="ChEBI" id="CHEBI:15378"/>
        <dbReference type="ChEBI" id="CHEBI:15379"/>
        <dbReference type="ChEBI" id="CHEBI:29033"/>
        <dbReference type="ChEBI" id="CHEBI:29034"/>
        <dbReference type="EC" id="7.1.1.9"/>
    </reaction>
    <physiologicalReaction direction="left-to-right" evidence="7">
        <dbReference type="Rhea" id="RHEA:11437"/>
    </physiologicalReaction>
</comment>
<keyword evidence="5 8" id="KW-0472">Membrane</keyword>
<evidence type="ECO:0000256" key="3">
    <source>
        <dbReference type="ARBA" id="ARBA00015946"/>
    </source>
</evidence>
<evidence type="ECO:0000259" key="9">
    <source>
        <dbReference type="PROSITE" id="PS50999"/>
    </source>
</evidence>
<feature type="non-terminal residue" evidence="10">
    <location>
        <position position="1"/>
    </location>
</feature>
<protein>
    <recommendedName>
        <fullName evidence="3">Cytochrome c oxidase subunit 2</fullName>
    </recommendedName>
    <alternativeName>
        <fullName evidence="6">Cytochrome c oxidase polypeptide II</fullName>
    </alternativeName>
</protein>
<dbReference type="GO" id="GO:0022900">
    <property type="term" value="P:electron transport chain"/>
    <property type="evidence" value="ECO:0007669"/>
    <property type="project" value="InterPro"/>
</dbReference>
<evidence type="ECO:0000256" key="1">
    <source>
        <dbReference type="ARBA" id="ARBA00004141"/>
    </source>
</evidence>
<feature type="domain" description="Cytochrome oxidase subunit II transmembrane region profile" evidence="9">
    <location>
        <begin position="1"/>
        <end position="88"/>
    </location>
</feature>
<dbReference type="EMBL" id="JACDTQ010002688">
    <property type="protein sequence ID" value="KAF5916617.1"/>
    <property type="molecule type" value="Genomic_DNA"/>
</dbReference>
<dbReference type="InterPro" id="IPR036257">
    <property type="entry name" value="Cyt_c_oxidase_su2_TM_sf"/>
</dbReference>
<dbReference type="Proteomes" id="UP000551758">
    <property type="component" value="Unassembled WGS sequence"/>
</dbReference>
<evidence type="ECO:0000256" key="8">
    <source>
        <dbReference type="SAM" id="Phobius"/>
    </source>
</evidence>
<keyword evidence="4 8" id="KW-0812">Transmembrane</keyword>
<comment type="subcellular location">
    <subcellularLocation>
        <location evidence="1">Membrane</location>
        <topology evidence="1">Multi-pass membrane protein</topology>
    </subcellularLocation>
</comment>
<dbReference type="SUPFAM" id="SSF81464">
    <property type="entry name" value="Cytochrome c oxidase subunit II-like, transmembrane region"/>
    <property type="match status" value="1"/>
</dbReference>
<evidence type="ECO:0000256" key="6">
    <source>
        <dbReference type="ARBA" id="ARBA00031389"/>
    </source>
</evidence>
<gene>
    <name evidence="10" type="ORF">HPG69_005412</name>
</gene>
<dbReference type="PROSITE" id="PS50999">
    <property type="entry name" value="COX2_TM"/>
    <property type="match status" value="1"/>
</dbReference>
<keyword evidence="8" id="KW-1133">Transmembrane helix</keyword>
<keyword evidence="11" id="KW-1185">Reference proteome</keyword>
<evidence type="ECO:0000256" key="7">
    <source>
        <dbReference type="ARBA" id="ARBA00049512"/>
    </source>
</evidence>
<evidence type="ECO:0000313" key="11">
    <source>
        <dbReference type="Proteomes" id="UP000551758"/>
    </source>
</evidence>
<name>A0A7J7ELN6_DICBM</name>
<dbReference type="InterPro" id="IPR011759">
    <property type="entry name" value="Cyt_c_oxidase_su2_TM_dom"/>
</dbReference>
<feature type="transmembrane region" description="Helical" evidence="8">
    <location>
        <begin position="20"/>
        <end position="40"/>
    </location>
</feature>